<sequence length="350" mass="36634">MSVKSTLSAALGLVLSTALSGTAFAQEKITISYQPAMYWALPLHFANEKGWWSEVGLAPEFVTFPAGAPQIAAGSSGSWDVGITGAVPAVLGAARFNISTIAVANDESQTNALVVAGPDADAILADPALIKGQQILLTTNSTVDFTARKCLGKFGLAFDDVRFVNLGQAQIITAMSSDSGSLAGVWAPNLYTLEDKLGAKLLCSGADSGAVVPSFVIATEAYAEASPGQIGKFLAVYLRGWSWAKANPEEAKQLALEFYASGGLEVTPESMDKEFGLRPVFLLDEQLELMSRAAGASKVDGWAGEIGAFLATVGTITEAPDAEAHITDTYLQAIAGDEKLRAFAVEFDPK</sequence>
<evidence type="ECO:0000256" key="1">
    <source>
        <dbReference type="SAM" id="SignalP"/>
    </source>
</evidence>
<dbReference type="Proteomes" id="UP001198571">
    <property type="component" value="Unassembled WGS sequence"/>
</dbReference>
<dbReference type="SUPFAM" id="SSF53850">
    <property type="entry name" value="Periplasmic binding protein-like II"/>
    <property type="match status" value="1"/>
</dbReference>
<dbReference type="InterPro" id="IPR015168">
    <property type="entry name" value="SsuA/THI5"/>
</dbReference>
<evidence type="ECO:0000313" key="4">
    <source>
        <dbReference type="Proteomes" id="UP001198571"/>
    </source>
</evidence>
<dbReference type="RefSeq" id="WP_226935322.1">
    <property type="nucleotide sequence ID" value="NZ_JACDXX010000008.1"/>
</dbReference>
<dbReference type="Pfam" id="PF09084">
    <property type="entry name" value="NMT1"/>
    <property type="match status" value="1"/>
</dbReference>
<feature type="signal peptide" evidence="1">
    <location>
        <begin position="1"/>
        <end position="25"/>
    </location>
</feature>
<feature type="chain" id="PRO_5047370274" evidence="1">
    <location>
        <begin position="26"/>
        <end position="350"/>
    </location>
</feature>
<reference evidence="3 4" key="1">
    <citation type="submission" date="2020-07" db="EMBL/GenBank/DDBJ databases">
        <title>Pseudogemmobacter sp. nov., isolated from poultry manure in Taiwan.</title>
        <authorList>
            <person name="Lin S.-Y."/>
            <person name="Tang Y.-S."/>
            <person name="Young C.-C."/>
        </authorList>
    </citation>
    <scope>NUCLEOTIDE SEQUENCE [LARGE SCALE GENOMIC DNA]</scope>
    <source>
        <strain evidence="3 4">CC-YST710</strain>
    </source>
</reference>
<proteinExistence type="predicted"/>
<evidence type="ECO:0000313" key="3">
    <source>
        <dbReference type="EMBL" id="MCB5410419.1"/>
    </source>
</evidence>
<name>A0ABS8CM05_9RHOB</name>
<organism evidence="3 4">
    <name type="scientific">Pseudogemmobacter faecipullorum</name>
    <dbReference type="NCBI Taxonomy" id="2755041"/>
    <lineage>
        <taxon>Bacteria</taxon>
        <taxon>Pseudomonadati</taxon>
        <taxon>Pseudomonadota</taxon>
        <taxon>Alphaproteobacteria</taxon>
        <taxon>Rhodobacterales</taxon>
        <taxon>Paracoccaceae</taxon>
        <taxon>Pseudogemmobacter</taxon>
    </lineage>
</organism>
<dbReference type="EMBL" id="JACDXX010000008">
    <property type="protein sequence ID" value="MCB5410419.1"/>
    <property type="molecule type" value="Genomic_DNA"/>
</dbReference>
<protein>
    <submittedName>
        <fullName evidence="3">ABC transporter substrate-binding protein</fullName>
    </submittedName>
</protein>
<feature type="domain" description="SsuA/THI5-like" evidence="2">
    <location>
        <begin position="42"/>
        <end position="251"/>
    </location>
</feature>
<dbReference type="PANTHER" id="PTHR30024">
    <property type="entry name" value="ALIPHATIC SULFONATES-BINDING PROTEIN-RELATED"/>
    <property type="match status" value="1"/>
</dbReference>
<comment type="caution">
    <text evidence="3">The sequence shown here is derived from an EMBL/GenBank/DDBJ whole genome shotgun (WGS) entry which is preliminary data.</text>
</comment>
<gene>
    <name evidence="3" type="ORF">H0485_10445</name>
</gene>
<dbReference type="Gene3D" id="3.40.190.10">
    <property type="entry name" value="Periplasmic binding protein-like II"/>
    <property type="match status" value="2"/>
</dbReference>
<accession>A0ABS8CM05</accession>
<keyword evidence="4" id="KW-1185">Reference proteome</keyword>
<dbReference type="PANTHER" id="PTHR30024:SF42">
    <property type="entry name" value="ALIPHATIC SULFONATES-BINDING PROTEIN-RELATED"/>
    <property type="match status" value="1"/>
</dbReference>
<keyword evidence="1" id="KW-0732">Signal</keyword>
<evidence type="ECO:0000259" key="2">
    <source>
        <dbReference type="Pfam" id="PF09084"/>
    </source>
</evidence>